<dbReference type="PANTHER" id="PTHR32120">
    <property type="entry name" value="SMALL RIBOSOMAL SUBUNIT BIOGENESIS GTPASE RSGA"/>
    <property type="match status" value="1"/>
</dbReference>
<keyword evidence="5 10" id="KW-0547">Nucleotide-binding</keyword>
<dbReference type="SUPFAM" id="SSF52540">
    <property type="entry name" value="P-loop containing nucleoside triphosphate hydrolases"/>
    <property type="match status" value="1"/>
</dbReference>
<evidence type="ECO:0000256" key="1">
    <source>
        <dbReference type="ARBA" id="ARBA00022490"/>
    </source>
</evidence>
<dbReference type="EMBL" id="CP008884">
    <property type="protein sequence ID" value="AIF49519.1"/>
    <property type="molecule type" value="Genomic_DNA"/>
</dbReference>
<dbReference type="PANTHER" id="PTHR32120:SF10">
    <property type="entry name" value="SMALL RIBOSOMAL SUBUNIT BIOGENESIS GTPASE RSGA"/>
    <property type="match status" value="1"/>
</dbReference>
<comment type="cofactor">
    <cofactor evidence="10">
        <name>Zn(2+)</name>
        <dbReference type="ChEBI" id="CHEBI:29105"/>
    </cofactor>
    <text evidence="10">Binds 1 zinc ion per subunit.</text>
</comment>
<feature type="binding site" evidence="10">
    <location>
        <begin position="146"/>
        <end position="149"/>
    </location>
    <ligand>
        <name>GTP</name>
        <dbReference type="ChEBI" id="CHEBI:37565"/>
    </ligand>
</feature>
<name>A0A075K5U1_9GAMM</name>
<dbReference type="GO" id="GO:0005525">
    <property type="term" value="F:GTP binding"/>
    <property type="evidence" value="ECO:0007669"/>
    <property type="project" value="UniProtKB-UniRule"/>
</dbReference>
<dbReference type="GO" id="GO:0042274">
    <property type="term" value="P:ribosomal small subunit biogenesis"/>
    <property type="evidence" value="ECO:0007669"/>
    <property type="project" value="UniProtKB-UniRule"/>
</dbReference>
<proteinExistence type="inferred from homology"/>
<keyword evidence="8 10" id="KW-0694">RNA-binding</keyword>
<dbReference type="GO" id="GO:0005737">
    <property type="term" value="C:cytoplasm"/>
    <property type="evidence" value="ECO:0007669"/>
    <property type="project" value="UniProtKB-SubCell"/>
</dbReference>
<gene>
    <name evidence="10" type="primary">rsgA</name>
    <name evidence="13" type="ORF">HY57_20760</name>
</gene>
<accession>A0A075K5U1</accession>
<organism evidence="13 14">
    <name type="scientific">Dyella japonica A8</name>
    <dbReference type="NCBI Taxonomy" id="1217721"/>
    <lineage>
        <taxon>Bacteria</taxon>
        <taxon>Pseudomonadati</taxon>
        <taxon>Pseudomonadota</taxon>
        <taxon>Gammaproteobacteria</taxon>
        <taxon>Lysobacterales</taxon>
        <taxon>Rhodanobacteraceae</taxon>
        <taxon>Dyella</taxon>
    </lineage>
</organism>
<keyword evidence="9 10" id="KW-0342">GTP-binding</keyword>
<comment type="subcellular location">
    <subcellularLocation>
        <location evidence="10">Cytoplasm</location>
    </subcellularLocation>
</comment>
<dbReference type="InterPro" id="IPR027417">
    <property type="entry name" value="P-loop_NTPase"/>
</dbReference>
<protein>
    <recommendedName>
        <fullName evidence="10">Small ribosomal subunit biogenesis GTPase RsgA</fullName>
        <ecNumber evidence="10">3.6.1.-</ecNumber>
    </recommendedName>
</protein>
<dbReference type="Gene3D" id="3.40.50.300">
    <property type="entry name" value="P-loop containing nucleotide triphosphate hydrolases"/>
    <property type="match status" value="1"/>
</dbReference>
<keyword evidence="2 10" id="KW-0690">Ribosome biogenesis</keyword>
<dbReference type="AlphaFoldDB" id="A0A075K5U1"/>
<dbReference type="CDD" id="cd01854">
    <property type="entry name" value="YjeQ_EngC"/>
    <property type="match status" value="1"/>
</dbReference>
<dbReference type="GO" id="GO:0019843">
    <property type="term" value="F:rRNA binding"/>
    <property type="evidence" value="ECO:0007669"/>
    <property type="project" value="UniProtKB-KW"/>
</dbReference>
<dbReference type="RefSeq" id="WP_019465882.1">
    <property type="nucleotide sequence ID" value="NZ_ALOY01000165.1"/>
</dbReference>
<comment type="function">
    <text evidence="10">One of several proteins that assist in the late maturation steps of the functional core of the 30S ribosomal subunit. Helps release RbfA from mature subunits. May play a role in the assembly of ribosomal proteins into the subunit. Circularly permuted GTPase that catalyzes slow GTP hydrolysis, GTPase activity is stimulated by the 30S ribosomal subunit.</text>
</comment>
<keyword evidence="4 10" id="KW-0699">rRNA-binding</keyword>
<dbReference type="EC" id="3.6.1.-" evidence="10"/>
<evidence type="ECO:0000256" key="5">
    <source>
        <dbReference type="ARBA" id="ARBA00022741"/>
    </source>
</evidence>
<feature type="binding site" evidence="10">
    <location>
        <position position="292"/>
    </location>
    <ligand>
        <name>Zn(2+)</name>
        <dbReference type="ChEBI" id="CHEBI:29105"/>
    </ligand>
</feature>
<evidence type="ECO:0000313" key="14">
    <source>
        <dbReference type="Proteomes" id="UP000027987"/>
    </source>
</evidence>
<evidence type="ECO:0000256" key="2">
    <source>
        <dbReference type="ARBA" id="ARBA00022517"/>
    </source>
</evidence>
<reference evidence="13 14" key="1">
    <citation type="submission" date="2014-07" db="EMBL/GenBank/DDBJ databases">
        <title>Complete Genome Sequence of Dyella japonica Strain A8 Isolated from Malaysian Tropical Soil.</title>
        <authorList>
            <person name="Hui R.K.H."/>
            <person name="Chen J.-W."/>
            <person name="Chan K.-G."/>
            <person name="Leung F.C.C."/>
        </authorList>
    </citation>
    <scope>NUCLEOTIDE SEQUENCE [LARGE SCALE GENOMIC DNA]</scope>
    <source>
        <strain evidence="13 14">A8</strain>
    </source>
</reference>
<feature type="binding site" evidence="10">
    <location>
        <begin position="198"/>
        <end position="206"/>
    </location>
    <ligand>
        <name>GTP</name>
        <dbReference type="ChEBI" id="CHEBI:37565"/>
    </ligand>
</feature>
<feature type="binding site" evidence="10">
    <location>
        <position position="284"/>
    </location>
    <ligand>
        <name>Zn(2+)</name>
        <dbReference type="ChEBI" id="CHEBI:29105"/>
    </ligand>
</feature>
<evidence type="ECO:0000256" key="8">
    <source>
        <dbReference type="ARBA" id="ARBA00022884"/>
    </source>
</evidence>
<dbReference type="STRING" id="1217721.HY57_20760"/>
<evidence type="ECO:0000256" key="7">
    <source>
        <dbReference type="ARBA" id="ARBA00022833"/>
    </source>
</evidence>
<feature type="binding site" evidence="10">
    <location>
        <position position="286"/>
    </location>
    <ligand>
        <name>Zn(2+)</name>
        <dbReference type="ChEBI" id="CHEBI:29105"/>
    </ligand>
</feature>
<keyword evidence="14" id="KW-1185">Reference proteome</keyword>
<dbReference type="Pfam" id="PF03193">
    <property type="entry name" value="RsgA_GTPase"/>
    <property type="match status" value="1"/>
</dbReference>
<dbReference type="PROSITE" id="PS50936">
    <property type="entry name" value="ENGC_GTPASE"/>
    <property type="match status" value="1"/>
</dbReference>
<evidence type="ECO:0000259" key="12">
    <source>
        <dbReference type="PROSITE" id="PS51721"/>
    </source>
</evidence>
<dbReference type="InterPro" id="IPR030378">
    <property type="entry name" value="G_CP_dom"/>
</dbReference>
<feature type="domain" description="EngC GTPase" evidence="11">
    <location>
        <begin position="107"/>
        <end position="254"/>
    </location>
</feature>
<evidence type="ECO:0000259" key="11">
    <source>
        <dbReference type="PROSITE" id="PS50936"/>
    </source>
</evidence>
<dbReference type="OrthoDB" id="9809485at2"/>
<evidence type="ECO:0000313" key="13">
    <source>
        <dbReference type="EMBL" id="AIF49519.1"/>
    </source>
</evidence>
<dbReference type="HAMAP" id="MF_01820">
    <property type="entry name" value="GTPase_RsgA"/>
    <property type="match status" value="1"/>
</dbReference>
<dbReference type="Proteomes" id="UP000027987">
    <property type="component" value="Chromosome"/>
</dbReference>
<evidence type="ECO:0000256" key="9">
    <source>
        <dbReference type="ARBA" id="ARBA00023134"/>
    </source>
</evidence>
<dbReference type="GO" id="GO:0003924">
    <property type="term" value="F:GTPase activity"/>
    <property type="evidence" value="ECO:0007669"/>
    <property type="project" value="UniProtKB-UniRule"/>
</dbReference>
<comment type="similarity">
    <text evidence="10">Belongs to the TRAFAC class YlqF/YawG GTPase family. RsgA subfamily.</text>
</comment>
<dbReference type="InterPro" id="IPR010914">
    <property type="entry name" value="RsgA_GTPase_dom"/>
</dbReference>
<evidence type="ECO:0000256" key="3">
    <source>
        <dbReference type="ARBA" id="ARBA00022723"/>
    </source>
</evidence>
<dbReference type="PROSITE" id="PS51721">
    <property type="entry name" value="G_CP"/>
    <property type="match status" value="1"/>
</dbReference>
<feature type="binding site" evidence="10">
    <location>
        <position position="279"/>
    </location>
    <ligand>
        <name>Zn(2+)</name>
        <dbReference type="ChEBI" id="CHEBI:29105"/>
    </ligand>
</feature>
<sequence length="352" mass="38221">MSSETFSLHQLGWQPEYAQHLTLADFEAGYPARVMALHRHALLVMCSRGVVSVVLPHQLIDTDEGIAVGDWVLVEHEADRVLRLLDRQSVLVRIAAGGDHQRQSIAANLDVLFVVSSCNDDFNASRLERYLALALDAGVTPVIVLTKADSGHDVAAYVASAEQLMPGVPVVAVNALDGASVSQLEPWLASGRTVAFVGSSGVGKSTLANRITGEATQRTSGIREADARGRHTTTAREMFPTPSGAWVIDTPGMRELRLAAAKPELGAVFGDIEALAAACRFRDCQHDGDVGCAVEAALLAGVLDTRRLANYHKLRREALRVQQARHEQREHSRQFNAMAKQAMRAKRERLGR</sequence>
<dbReference type="PATRIC" id="fig|1217721.7.peg.4253"/>
<evidence type="ECO:0000256" key="10">
    <source>
        <dbReference type="HAMAP-Rule" id="MF_01820"/>
    </source>
</evidence>
<feature type="domain" description="CP-type G" evidence="12">
    <location>
        <begin position="98"/>
        <end position="256"/>
    </location>
</feature>
<dbReference type="HOGENOM" id="CLU_033617_0_1_6"/>
<comment type="subunit">
    <text evidence="10">Monomer. Associates with 30S ribosomal subunit, binds 16S rRNA.</text>
</comment>
<dbReference type="GO" id="GO:0046872">
    <property type="term" value="F:metal ion binding"/>
    <property type="evidence" value="ECO:0007669"/>
    <property type="project" value="UniProtKB-KW"/>
</dbReference>
<dbReference type="KEGG" id="dja:HY57_20760"/>
<dbReference type="InterPro" id="IPR004881">
    <property type="entry name" value="Ribosome_biogen_GTPase_RsgA"/>
</dbReference>
<keyword evidence="6 10" id="KW-0378">Hydrolase</keyword>
<dbReference type="Gene3D" id="1.10.40.50">
    <property type="entry name" value="Probable gtpase engc, domain 3"/>
    <property type="match status" value="1"/>
</dbReference>
<dbReference type="NCBIfam" id="TIGR00157">
    <property type="entry name" value="ribosome small subunit-dependent GTPase A"/>
    <property type="match status" value="1"/>
</dbReference>
<keyword evidence="3 10" id="KW-0479">Metal-binding</keyword>
<keyword evidence="7 10" id="KW-0862">Zinc</keyword>
<keyword evidence="1 10" id="KW-0963">Cytoplasm</keyword>
<evidence type="ECO:0000256" key="4">
    <source>
        <dbReference type="ARBA" id="ARBA00022730"/>
    </source>
</evidence>
<evidence type="ECO:0000256" key="6">
    <source>
        <dbReference type="ARBA" id="ARBA00022801"/>
    </source>
</evidence>